<keyword evidence="4" id="KW-0443">Lipid metabolism</keyword>
<dbReference type="InterPro" id="IPR002123">
    <property type="entry name" value="Plipid/glycerol_acylTrfase"/>
</dbReference>
<dbReference type="RefSeq" id="WP_117657334.1">
    <property type="nucleotide sequence ID" value="NZ_JAAIOF010000024.1"/>
</dbReference>
<evidence type="ECO:0000313" key="7">
    <source>
        <dbReference type="EMBL" id="RHK60524.1"/>
    </source>
</evidence>
<dbReference type="SUPFAM" id="SSF69593">
    <property type="entry name" value="Glycerol-3-phosphate (1)-acyltransferase"/>
    <property type="match status" value="1"/>
</dbReference>
<gene>
    <name evidence="7" type="ORF">DW054_14225</name>
    <name evidence="8" type="ORF">DWZ98_12540</name>
</gene>
<evidence type="ECO:0000256" key="4">
    <source>
        <dbReference type="RuleBase" id="RU361267"/>
    </source>
</evidence>
<dbReference type="NCBIfam" id="TIGR00530">
    <property type="entry name" value="AGP_acyltrn"/>
    <property type="match status" value="1"/>
</dbReference>
<dbReference type="EMBL" id="QRNS01000031">
    <property type="protein sequence ID" value="RHK60524.1"/>
    <property type="molecule type" value="Genomic_DNA"/>
</dbReference>
<protein>
    <recommendedName>
        <fullName evidence="4">1-acyl-sn-glycerol-3-phosphate acyltransferase</fullName>
        <ecNumber evidence="4">2.3.1.51</ecNumber>
    </recommendedName>
</protein>
<dbReference type="GO" id="GO:0003841">
    <property type="term" value="F:1-acylglycerol-3-phosphate O-acyltransferase activity"/>
    <property type="evidence" value="ECO:0007669"/>
    <property type="project" value="UniProtKB-UniRule"/>
</dbReference>
<dbReference type="SMART" id="SM00563">
    <property type="entry name" value="PlsC"/>
    <property type="match status" value="1"/>
</dbReference>
<dbReference type="PANTHER" id="PTHR10434:SF11">
    <property type="entry name" value="1-ACYL-SN-GLYCEROL-3-PHOSPHATE ACYLTRANSFERASE"/>
    <property type="match status" value="1"/>
</dbReference>
<comment type="similarity">
    <text evidence="1 4">Belongs to the 1-acyl-sn-glycerol-3-phosphate acyltransferase family.</text>
</comment>
<comment type="catalytic activity">
    <reaction evidence="4">
        <text>a 1-acyl-sn-glycero-3-phosphate + an acyl-CoA = a 1,2-diacyl-sn-glycero-3-phosphate + CoA</text>
        <dbReference type="Rhea" id="RHEA:19709"/>
        <dbReference type="ChEBI" id="CHEBI:57287"/>
        <dbReference type="ChEBI" id="CHEBI:57970"/>
        <dbReference type="ChEBI" id="CHEBI:58342"/>
        <dbReference type="ChEBI" id="CHEBI:58608"/>
        <dbReference type="EC" id="2.3.1.51"/>
    </reaction>
</comment>
<feature type="chain" id="PRO_5033819498" description="1-acyl-sn-glycerol-3-phosphate acyltransferase" evidence="5">
    <location>
        <begin position="21"/>
        <end position="245"/>
    </location>
</feature>
<keyword evidence="4" id="KW-0444">Lipid biosynthesis</keyword>
<sequence>MKRIIMMVLRNILLVPWMWAKLCYHASHVDKYTEEEHYRMLQFITHRANKGGNVTIDAHGLENIPKENGFMFFPNHQGLYDVLSLVDVCPKPFSVVAKKEVENVPFLKQVFKCMKAYMMDRNDIRQSLQVIVNVTNEVKNGRNYLIFPEGTRSKMGNEMLEFKGGSFKAATKAKCPIVPVALIDSFKPFDTNSIAPVTVQVHFLKPLYYDDYKDMKTNDIAELVRSQIQKTIQEATNVNKTDVSI</sequence>
<evidence type="ECO:0000256" key="3">
    <source>
        <dbReference type="ARBA" id="ARBA00023315"/>
    </source>
</evidence>
<feature type="signal peptide" evidence="5">
    <location>
        <begin position="1"/>
        <end position="20"/>
    </location>
</feature>
<evidence type="ECO:0000313" key="9">
    <source>
        <dbReference type="Proteomes" id="UP000283325"/>
    </source>
</evidence>
<proteinExistence type="inferred from homology"/>
<comment type="domain">
    <text evidence="4">The HXXXXD motif is essential for acyltransferase activity and may constitute the binding site for the phosphate moiety of the glycerol-3-phosphate.</text>
</comment>
<dbReference type="CDD" id="cd07989">
    <property type="entry name" value="LPLAT_AGPAT-like"/>
    <property type="match status" value="1"/>
</dbReference>
<keyword evidence="4" id="KW-1208">Phospholipid metabolism</keyword>
<keyword evidence="5" id="KW-0732">Signal</keyword>
<evidence type="ECO:0000313" key="10">
    <source>
        <dbReference type="Proteomes" id="UP000284152"/>
    </source>
</evidence>
<dbReference type="EMBL" id="QRPD01000012">
    <property type="protein sequence ID" value="RHL86062.1"/>
    <property type="molecule type" value="Genomic_DNA"/>
</dbReference>
<reference evidence="9 10" key="1">
    <citation type="submission" date="2018-08" db="EMBL/GenBank/DDBJ databases">
        <title>A genome reference for cultivated species of the human gut microbiota.</title>
        <authorList>
            <person name="Zou Y."/>
            <person name="Xue W."/>
            <person name="Luo G."/>
        </authorList>
    </citation>
    <scope>NUCLEOTIDE SEQUENCE [LARGE SCALE GENOMIC DNA]</scope>
    <source>
        <strain evidence="8 9">AF36-1BH</strain>
        <strain evidence="7 10">AF42-21</strain>
    </source>
</reference>
<evidence type="ECO:0000256" key="2">
    <source>
        <dbReference type="ARBA" id="ARBA00022679"/>
    </source>
</evidence>
<keyword evidence="4" id="KW-0594">Phospholipid biosynthesis</keyword>
<dbReference type="Proteomes" id="UP000283325">
    <property type="component" value="Unassembled WGS sequence"/>
</dbReference>
<keyword evidence="2 4" id="KW-0808">Transferase</keyword>
<keyword evidence="3 4" id="KW-0012">Acyltransferase</keyword>
<dbReference type="Proteomes" id="UP000284152">
    <property type="component" value="Unassembled WGS sequence"/>
</dbReference>
<accession>A0A415H2E4</accession>
<dbReference type="EC" id="2.3.1.51" evidence="4"/>
<organism evidence="7 10">
    <name type="scientific">Dorea formicigenerans</name>
    <dbReference type="NCBI Taxonomy" id="39486"/>
    <lineage>
        <taxon>Bacteria</taxon>
        <taxon>Bacillati</taxon>
        <taxon>Bacillota</taxon>
        <taxon>Clostridia</taxon>
        <taxon>Lachnospirales</taxon>
        <taxon>Lachnospiraceae</taxon>
        <taxon>Dorea</taxon>
    </lineage>
</organism>
<dbReference type="AlphaFoldDB" id="A0A415H2E4"/>
<evidence type="ECO:0000259" key="6">
    <source>
        <dbReference type="SMART" id="SM00563"/>
    </source>
</evidence>
<dbReference type="PANTHER" id="PTHR10434">
    <property type="entry name" value="1-ACYL-SN-GLYCEROL-3-PHOSPHATE ACYLTRANSFERASE"/>
    <property type="match status" value="1"/>
</dbReference>
<dbReference type="InterPro" id="IPR004552">
    <property type="entry name" value="AGP_acyltrans"/>
</dbReference>
<evidence type="ECO:0000256" key="1">
    <source>
        <dbReference type="ARBA" id="ARBA00008655"/>
    </source>
</evidence>
<name>A0A415H2E4_9FIRM</name>
<evidence type="ECO:0000313" key="8">
    <source>
        <dbReference type="EMBL" id="RHL86062.1"/>
    </source>
</evidence>
<comment type="caution">
    <text evidence="7">The sequence shown here is derived from an EMBL/GenBank/DDBJ whole genome shotgun (WGS) entry which is preliminary data.</text>
</comment>
<dbReference type="GO" id="GO:0016020">
    <property type="term" value="C:membrane"/>
    <property type="evidence" value="ECO:0007669"/>
    <property type="project" value="InterPro"/>
</dbReference>
<feature type="domain" description="Phospholipid/glycerol acyltransferase" evidence="6">
    <location>
        <begin position="70"/>
        <end position="185"/>
    </location>
</feature>
<dbReference type="GO" id="GO:0006654">
    <property type="term" value="P:phosphatidic acid biosynthetic process"/>
    <property type="evidence" value="ECO:0007669"/>
    <property type="project" value="TreeGrafter"/>
</dbReference>
<evidence type="ECO:0000256" key="5">
    <source>
        <dbReference type="SAM" id="SignalP"/>
    </source>
</evidence>
<dbReference type="Pfam" id="PF01553">
    <property type="entry name" value="Acyltransferase"/>
    <property type="match status" value="1"/>
</dbReference>